<dbReference type="Proteomes" id="UP000257109">
    <property type="component" value="Unassembled WGS sequence"/>
</dbReference>
<organism evidence="1 2">
    <name type="scientific">Mucuna pruriens</name>
    <name type="common">Velvet bean</name>
    <name type="synonym">Dolichos pruriens</name>
    <dbReference type="NCBI Taxonomy" id="157652"/>
    <lineage>
        <taxon>Eukaryota</taxon>
        <taxon>Viridiplantae</taxon>
        <taxon>Streptophyta</taxon>
        <taxon>Embryophyta</taxon>
        <taxon>Tracheophyta</taxon>
        <taxon>Spermatophyta</taxon>
        <taxon>Magnoliopsida</taxon>
        <taxon>eudicotyledons</taxon>
        <taxon>Gunneridae</taxon>
        <taxon>Pentapetalae</taxon>
        <taxon>rosids</taxon>
        <taxon>fabids</taxon>
        <taxon>Fabales</taxon>
        <taxon>Fabaceae</taxon>
        <taxon>Papilionoideae</taxon>
        <taxon>50 kb inversion clade</taxon>
        <taxon>NPAAA clade</taxon>
        <taxon>indigoferoid/millettioid clade</taxon>
        <taxon>Phaseoleae</taxon>
        <taxon>Mucuna</taxon>
    </lineage>
</organism>
<dbReference type="EMBL" id="QJKJ01000939">
    <property type="protein sequence ID" value="RDY09984.1"/>
    <property type="molecule type" value="Genomic_DNA"/>
</dbReference>
<keyword evidence="2" id="KW-1185">Reference proteome</keyword>
<accession>A0A371I4T6</accession>
<reference evidence="1" key="1">
    <citation type="submission" date="2018-05" db="EMBL/GenBank/DDBJ databases">
        <title>Draft genome of Mucuna pruriens seed.</title>
        <authorList>
            <person name="Nnadi N.E."/>
            <person name="Vos R."/>
            <person name="Hasami M.H."/>
            <person name="Devisetty U.K."/>
            <person name="Aguiy J.C."/>
        </authorList>
    </citation>
    <scope>NUCLEOTIDE SEQUENCE [LARGE SCALE GENOMIC DNA]</scope>
    <source>
        <strain evidence="1">JCA_2017</strain>
    </source>
</reference>
<gene>
    <name evidence="1" type="ORF">CR513_05571</name>
</gene>
<proteinExistence type="predicted"/>
<protein>
    <submittedName>
        <fullName evidence="1">Uncharacterized protein</fullName>
    </submittedName>
</protein>
<evidence type="ECO:0000313" key="1">
    <source>
        <dbReference type="EMBL" id="RDY09984.1"/>
    </source>
</evidence>
<dbReference type="AlphaFoldDB" id="A0A371I4T6"/>
<sequence length="136" mass="15645">MYGYVLRLARKSKRYTHTHSLSDTHFVPKTTKFTSHLLVPWCFTKCLVDQVGAGPKSGSGWLLRGDCQGTLTHCLVIQHLSTKPSKVEYYNYCDNPLDEPNPMENNNKRTLKELTTLDVPHKHLKEFHVVCSMMRP</sequence>
<evidence type="ECO:0000313" key="2">
    <source>
        <dbReference type="Proteomes" id="UP000257109"/>
    </source>
</evidence>
<feature type="non-terminal residue" evidence="1">
    <location>
        <position position="1"/>
    </location>
</feature>
<name>A0A371I4T6_MUCPR</name>
<comment type="caution">
    <text evidence="1">The sequence shown here is derived from an EMBL/GenBank/DDBJ whole genome shotgun (WGS) entry which is preliminary data.</text>
</comment>